<dbReference type="EMBL" id="JBDXSU010000033">
    <property type="protein sequence ID" value="MFB5192979.1"/>
    <property type="molecule type" value="Genomic_DNA"/>
</dbReference>
<evidence type="ECO:0000313" key="1">
    <source>
        <dbReference type="EMBL" id="MFB5192979.1"/>
    </source>
</evidence>
<organism evidence="1 2">
    <name type="scientific">Alicyclobacillus fastidiosus</name>
    <dbReference type="NCBI Taxonomy" id="392011"/>
    <lineage>
        <taxon>Bacteria</taxon>
        <taxon>Bacillati</taxon>
        <taxon>Bacillota</taxon>
        <taxon>Bacilli</taxon>
        <taxon>Bacillales</taxon>
        <taxon>Alicyclobacillaceae</taxon>
        <taxon>Alicyclobacillus</taxon>
    </lineage>
</organism>
<sequence>MVTGNAKRQLESALIVVLGGSRAYGTNISVSDTDYRGVMAATRQMLLGLESWDTQWIAKQPDILLYTLPKFVKLALSANPNILDTLFAPDDVIVTMTDVGRELRNMRHSFLSKRVYTTFTRYAQGQLRKLQHRTRGEHSTGAGGAGRAHAGVIQLYGYDTKHAMHLVRLYRMGYEALTTGDILVRRPDAKELLSIRNGAWRLEQFQAFADEMDELCRAAMVRTDLPDEPDTERIHEWLMDTQLAMLNEGVSSDGDRLNCTKDCK</sequence>
<dbReference type="PANTHER" id="PTHR34817">
    <property type="entry name" value="NUCLEOTIDYLTRANSFERASE"/>
    <property type="match status" value="1"/>
</dbReference>
<dbReference type="Proteomes" id="UP001579974">
    <property type="component" value="Unassembled WGS sequence"/>
</dbReference>
<protein>
    <submittedName>
        <fullName evidence="1">Nucleotidyltransferase domain-containing protein</fullName>
    </submittedName>
</protein>
<dbReference type="RefSeq" id="WP_275473839.1">
    <property type="nucleotide sequence ID" value="NZ_CP162940.1"/>
</dbReference>
<evidence type="ECO:0000313" key="2">
    <source>
        <dbReference type="Proteomes" id="UP001579974"/>
    </source>
</evidence>
<reference evidence="1 2" key="1">
    <citation type="journal article" date="2024" name="Int. J. Mol. Sci.">
        <title>Exploration of Alicyclobacillus spp. Genome in Search of Antibiotic Resistance.</title>
        <authorList>
            <person name="Bucka-Kolendo J."/>
            <person name="Kiousi D.E."/>
            <person name="Dekowska A."/>
            <person name="Mikolajczuk-Szczyrba A."/>
            <person name="Karadedos D.M."/>
            <person name="Michael P."/>
            <person name="Galanis A."/>
            <person name="Sokolowska B."/>
        </authorList>
    </citation>
    <scope>NUCLEOTIDE SEQUENCE [LARGE SCALE GENOMIC DNA]</scope>
    <source>
        <strain evidence="1 2">KKP 3000</strain>
    </source>
</reference>
<dbReference type="Pfam" id="PF10127">
    <property type="entry name" value="RlaP"/>
    <property type="match status" value="1"/>
</dbReference>
<keyword evidence="2" id="KW-1185">Reference proteome</keyword>
<accession>A0ABV5AL31</accession>
<name>A0ABV5AL31_9BACL</name>
<dbReference type="InterPro" id="IPR018775">
    <property type="entry name" value="RlaP"/>
</dbReference>
<dbReference type="PANTHER" id="PTHR34817:SF1">
    <property type="entry name" value="NUCLEOTIDYLTRANSFERASE"/>
    <property type="match status" value="1"/>
</dbReference>
<proteinExistence type="predicted"/>
<gene>
    <name evidence="1" type="ORF">KKP3000_002574</name>
</gene>
<comment type="caution">
    <text evidence="1">The sequence shown here is derived from an EMBL/GenBank/DDBJ whole genome shotgun (WGS) entry which is preliminary data.</text>
</comment>